<dbReference type="InterPro" id="IPR015421">
    <property type="entry name" value="PyrdxlP-dep_Trfase_major"/>
</dbReference>
<evidence type="ECO:0000256" key="5">
    <source>
        <dbReference type="ARBA" id="ARBA00022898"/>
    </source>
</evidence>
<evidence type="ECO:0000256" key="4">
    <source>
        <dbReference type="ARBA" id="ARBA00022679"/>
    </source>
</evidence>
<dbReference type="GO" id="GO:0030170">
    <property type="term" value="F:pyridoxal phosphate binding"/>
    <property type="evidence" value="ECO:0007669"/>
    <property type="project" value="InterPro"/>
</dbReference>
<name>A0A097ITY1_9FLOR</name>
<dbReference type="GO" id="GO:0042853">
    <property type="term" value="P:L-alanine catabolic process"/>
    <property type="evidence" value="ECO:0007669"/>
    <property type="project" value="UniProtKB-UniPathway"/>
</dbReference>
<evidence type="ECO:0000313" key="8">
    <source>
        <dbReference type="EMBL" id="AIT69936.1"/>
    </source>
</evidence>
<evidence type="ECO:0000259" key="7">
    <source>
        <dbReference type="Pfam" id="PF00155"/>
    </source>
</evidence>
<keyword evidence="4" id="KW-0808">Transferase</keyword>
<reference evidence="8" key="1">
    <citation type="journal article" date="2014" name="PLoS ONE">
        <title>Phylogeny of c4-photosynthesis enzymes based on algal transcriptomic and genomic data supports an archaeal/proteobacterial origin and multiple duplication for most c4-related genes.</title>
        <authorList>
            <person name="Chi S."/>
            <person name="Wu S."/>
            <person name="Yu J."/>
            <person name="Wang X."/>
            <person name="Tang X."/>
            <person name="Liu T."/>
        </authorList>
    </citation>
    <scope>NUCLEOTIDE SEQUENCE</scope>
    <source>
        <strain evidence="8">IKIZ-2002273</strain>
    </source>
</reference>
<dbReference type="InterPro" id="IPR015422">
    <property type="entry name" value="PyrdxlP-dep_Trfase_small"/>
</dbReference>
<dbReference type="CDD" id="cd00609">
    <property type="entry name" value="AAT_like"/>
    <property type="match status" value="1"/>
</dbReference>
<dbReference type="FunFam" id="3.40.640.10:FF:000012">
    <property type="entry name" value="alanine aminotransferase 2"/>
    <property type="match status" value="1"/>
</dbReference>
<dbReference type="Gene3D" id="3.90.1150.10">
    <property type="entry name" value="Aspartate Aminotransferase, domain 1"/>
    <property type="match status" value="1"/>
</dbReference>
<dbReference type="Pfam" id="PF00155">
    <property type="entry name" value="Aminotran_1_2"/>
    <property type="match status" value="1"/>
</dbReference>
<keyword evidence="5" id="KW-0663">Pyridoxal phosphate</keyword>
<dbReference type="InterPro" id="IPR004839">
    <property type="entry name" value="Aminotransferase_I/II_large"/>
</dbReference>
<comment type="subunit">
    <text evidence="2">Homodimer.</text>
</comment>
<dbReference type="Gene3D" id="1.10.287.1970">
    <property type="match status" value="1"/>
</dbReference>
<sequence>MPSPRAPPRQKCLTVPDGLNLTLQRMEYAVRGELVLRAEALAKRLPGDYPFSRIVYCNIGNPQSVGQKPVTFVRQVVAGITHPELLKSDLPEDVVSRVEMLLGSSHGVGAYTESKGLPVVRERVAKALRKRDGVSADPDSIFLTNGASDAVKVLLQMIVRGPDDGVMIPIPQYPLYSATLTALRGRIVKYYLDESQGWRLDVDELSNRLRAAREQGVTVRALCVINPGNPTGQVLTRENLVEIVEFCEREGLVLLADEVYQKNVYVDEKPFVSFKKVVTELGSSVELASFHSVSKGLFGECGMRGGFVEALNMDQKVLDVLYKTLSVSLCSNVVGQVAVDVMMTPPQPGDESHDLFVKETSDIYGSLKRKAGKLSQALNTFKGVSCNPSEGAMYLFPKVDIPPKAIEEAARLGYASADVLYCIELLEATGICTVPGSGFGQAEGTHHFRTTFLPPEDQIDGVVTRMRDFHDKFLVKYS</sequence>
<protein>
    <submittedName>
        <fullName evidence="8">Alanine transaminase</fullName>
    </submittedName>
</protein>
<evidence type="ECO:0000256" key="3">
    <source>
        <dbReference type="ARBA" id="ARBA00022576"/>
    </source>
</evidence>
<comment type="similarity">
    <text evidence="6">Belongs to the class-I pyridoxal-phosphate-dependent aminotransferase family. Alanine aminotransferase subfamily.</text>
</comment>
<evidence type="ECO:0000256" key="1">
    <source>
        <dbReference type="ARBA" id="ARBA00001933"/>
    </source>
</evidence>
<dbReference type="Gene3D" id="3.40.640.10">
    <property type="entry name" value="Type I PLP-dependent aspartate aminotransferase-like (Major domain)"/>
    <property type="match status" value="1"/>
</dbReference>
<organism evidence="8">
    <name type="scientific">Grateloupia livida</name>
    <dbReference type="NCBI Taxonomy" id="118374"/>
    <lineage>
        <taxon>Eukaryota</taxon>
        <taxon>Rhodophyta</taxon>
        <taxon>Florideophyceae</taxon>
        <taxon>Rhodymeniophycidae</taxon>
        <taxon>Halymeniales</taxon>
        <taxon>Halymeniaceae</taxon>
        <taxon>Grateloupia</taxon>
    </lineage>
</organism>
<dbReference type="SUPFAM" id="SSF53383">
    <property type="entry name" value="PLP-dependent transferases"/>
    <property type="match status" value="1"/>
</dbReference>
<evidence type="ECO:0000256" key="6">
    <source>
        <dbReference type="ARBA" id="ARBA00025785"/>
    </source>
</evidence>
<dbReference type="GO" id="GO:0004021">
    <property type="term" value="F:L-alanine:2-oxoglutarate aminotransferase activity"/>
    <property type="evidence" value="ECO:0007669"/>
    <property type="project" value="TreeGrafter"/>
</dbReference>
<keyword evidence="3" id="KW-0032">Aminotransferase</keyword>
<feature type="domain" description="Aminotransferase class I/classII large" evidence="7">
    <location>
        <begin position="90"/>
        <end position="464"/>
    </location>
</feature>
<dbReference type="FunFam" id="3.90.1150.10:FF:000010">
    <property type="entry name" value="Alanine aminotransferase 2"/>
    <property type="match status" value="1"/>
</dbReference>
<dbReference type="EMBL" id="KM113733">
    <property type="protein sequence ID" value="AIT69936.1"/>
    <property type="molecule type" value="mRNA"/>
</dbReference>
<accession>A0A097ITY1</accession>
<dbReference type="InterPro" id="IPR045088">
    <property type="entry name" value="ALAT1/2-like"/>
</dbReference>
<evidence type="ECO:0000256" key="2">
    <source>
        <dbReference type="ARBA" id="ARBA00011738"/>
    </source>
</evidence>
<dbReference type="UniPathway" id="UPA00528">
    <property type="reaction ID" value="UER00586"/>
</dbReference>
<dbReference type="PANTHER" id="PTHR11751">
    <property type="entry name" value="ALANINE AMINOTRANSFERASE"/>
    <property type="match status" value="1"/>
</dbReference>
<comment type="cofactor">
    <cofactor evidence="1">
        <name>pyridoxal 5'-phosphate</name>
        <dbReference type="ChEBI" id="CHEBI:597326"/>
    </cofactor>
</comment>
<dbReference type="InterPro" id="IPR015424">
    <property type="entry name" value="PyrdxlP-dep_Trfase"/>
</dbReference>
<dbReference type="PANTHER" id="PTHR11751:SF29">
    <property type="entry name" value="ALANINE TRANSAMINASE"/>
    <property type="match status" value="1"/>
</dbReference>
<dbReference type="AlphaFoldDB" id="A0A097ITY1"/>
<proteinExistence type="evidence at transcript level"/>
<gene>
    <name evidence="8" type="primary">alt</name>
</gene>